<dbReference type="HAMAP" id="MF_01161">
    <property type="entry name" value="tRNA_Ile_lys_synt"/>
    <property type="match status" value="1"/>
</dbReference>
<protein>
    <recommendedName>
        <fullName evidence="7">tRNA(Ile)-lysidine synthase</fullName>
        <ecNumber evidence="7">6.3.4.19</ecNumber>
    </recommendedName>
    <alternativeName>
        <fullName evidence="7">tRNA(Ile)-2-lysyl-cytidine synthase</fullName>
    </alternativeName>
    <alternativeName>
        <fullName evidence="7">tRNA(Ile)-lysidine synthetase</fullName>
    </alternativeName>
</protein>
<evidence type="ECO:0000313" key="11">
    <source>
        <dbReference type="EMBL" id="TQL31928.1"/>
    </source>
</evidence>
<dbReference type="NCBIfam" id="TIGR02432">
    <property type="entry name" value="lysidine_TilS_N"/>
    <property type="match status" value="1"/>
</dbReference>
<evidence type="ECO:0000256" key="1">
    <source>
        <dbReference type="ARBA" id="ARBA00022490"/>
    </source>
</evidence>
<dbReference type="CDD" id="cd01992">
    <property type="entry name" value="TilS_N"/>
    <property type="match status" value="1"/>
</dbReference>
<keyword evidence="1 7" id="KW-0963">Cytoplasm</keyword>
<dbReference type="Pfam" id="PF01171">
    <property type="entry name" value="ATP_bind_3"/>
    <property type="match status" value="1"/>
</dbReference>
<dbReference type="AlphaFoldDB" id="A0A542X7W3"/>
<gene>
    <name evidence="7" type="primary">tilS</name>
    <name evidence="11" type="ORF">FB554_0043</name>
</gene>
<comment type="similarity">
    <text evidence="7">Belongs to the tRNA(Ile)-lysidine synthase family.</text>
</comment>
<dbReference type="PANTHER" id="PTHR43033:SF1">
    <property type="entry name" value="TRNA(ILE)-LYSIDINE SYNTHASE-RELATED"/>
    <property type="match status" value="1"/>
</dbReference>
<comment type="function">
    <text evidence="7">Ligates lysine onto the cytidine present at position 34 of the AUA codon-specific tRNA(Ile) that contains the anticodon CAU, in an ATP-dependent manner. Cytidine is converted to lysidine, thus changing the amino acid specificity of the tRNA from methionine to isoleucine.</text>
</comment>
<keyword evidence="2 7" id="KW-0436">Ligase</keyword>
<keyword evidence="3 7" id="KW-0819">tRNA processing</keyword>
<dbReference type="InterPro" id="IPR011063">
    <property type="entry name" value="TilS/TtcA_N"/>
</dbReference>
<organism evidence="11 12">
    <name type="scientific">Barrientosiimonas humi</name>
    <dbReference type="NCBI Taxonomy" id="999931"/>
    <lineage>
        <taxon>Bacteria</taxon>
        <taxon>Bacillati</taxon>
        <taxon>Actinomycetota</taxon>
        <taxon>Actinomycetes</taxon>
        <taxon>Micrococcales</taxon>
        <taxon>Dermacoccaceae</taxon>
        <taxon>Barrientosiimonas</taxon>
    </lineage>
</organism>
<sequence>MPGPPPAVARTRLAVRRGLSSLAGEADPPGRELTVLVAVSGGPDSLALAAATAFEAPRAGVRAGAVVVDHGLQPASDAVARAAADQCRALRLDPVEVVRVEVADGSGDGPEMAARTARHAALEEARVRLGADRVLLGHTRDDQAEQVLLGLLRGSGARSLAGMPEASPTLLRPFLDVTREETESACAAAGLTPWRDPHNDDPRFARVRARAALAQLSESLGPQLGANLARTARLLRDDDDALTAWADHELAAARPAATGHVPDGDAALEIDGLVRLPRAVRTRALRRWLLEAGADGAALGSRHLAEVDRLVADWRGQGPVDVPALSVRRIGPTLAAHPHGRVEWARPKPRPADAADDVAGADADQE</sequence>
<comment type="catalytic activity">
    <reaction evidence="6 7">
        <text>cytidine(34) in tRNA(Ile2) + L-lysine + ATP = lysidine(34) in tRNA(Ile2) + AMP + diphosphate + H(+)</text>
        <dbReference type="Rhea" id="RHEA:43744"/>
        <dbReference type="Rhea" id="RHEA-COMP:10625"/>
        <dbReference type="Rhea" id="RHEA-COMP:10670"/>
        <dbReference type="ChEBI" id="CHEBI:15378"/>
        <dbReference type="ChEBI" id="CHEBI:30616"/>
        <dbReference type="ChEBI" id="CHEBI:32551"/>
        <dbReference type="ChEBI" id="CHEBI:33019"/>
        <dbReference type="ChEBI" id="CHEBI:82748"/>
        <dbReference type="ChEBI" id="CHEBI:83665"/>
        <dbReference type="ChEBI" id="CHEBI:456215"/>
        <dbReference type="EC" id="6.3.4.19"/>
    </reaction>
</comment>
<comment type="caution">
    <text evidence="11">The sequence shown here is derived from an EMBL/GenBank/DDBJ whole genome shotgun (WGS) entry which is preliminary data.</text>
</comment>
<reference evidence="11 12" key="1">
    <citation type="submission" date="2019-06" db="EMBL/GenBank/DDBJ databases">
        <title>Sequencing the genomes of 1000 actinobacteria strains.</title>
        <authorList>
            <person name="Klenk H.-P."/>
        </authorList>
    </citation>
    <scope>NUCLEOTIDE SEQUENCE [LARGE SCALE GENOMIC DNA]</scope>
    <source>
        <strain evidence="11 12">DSM 24617</strain>
    </source>
</reference>
<dbReference type="SUPFAM" id="SSF52402">
    <property type="entry name" value="Adenine nucleotide alpha hydrolases-like"/>
    <property type="match status" value="1"/>
</dbReference>
<feature type="domain" description="tRNA(Ile)-lysidine/2-thiocytidine synthase N-terminal" evidence="9">
    <location>
        <begin position="35"/>
        <end position="211"/>
    </location>
</feature>
<evidence type="ECO:0000259" key="10">
    <source>
        <dbReference type="Pfam" id="PF09179"/>
    </source>
</evidence>
<feature type="domain" description="tRNA(Ile)-lysidine synthase substrate-binding" evidence="10">
    <location>
        <begin position="268"/>
        <end position="329"/>
    </location>
</feature>
<dbReference type="Pfam" id="PF09179">
    <property type="entry name" value="TilS"/>
    <property type="match status" value="1"/>
</dbReference>
<keyword evidence="4 7" id="KW-0547">Nucleotide-binding</keyword>
<feature type="binding site" evidence="7">
    <location>
        <begin position="40"/>
        <end position="45"/>
    </location>
    <ligand>
        <name>ATP</name>
        <dbReference type="ChEBI" id="CHEBI:30616"/>
    </ligand>
</feature>
<dbReference type="OrthoDB" id="5244702at2"/>
<evidence type="ECO:0000256" key="5">
    <source>
        <dbReference type="ARBA" id="ARBA00022840"/>
    </source>
</evidence>
<keyword evidence="12" id="KW-1185">Reference proteome</keyword>
<dbReference type="InterPro" id="IPR014729">
    <property type="entry name" value="Rossmann-like_a/b/a_fold"/>
</dbReference>
<evidence type="ECO:0000313" key="12">
    <source>
        <dbReference type="Proteomes" id="UP000318336"/>
    </source>
</evidence>
<dbReference type="EMBL" id="VFOK01000001">
    <property type="protein sequence ID" value="TQL31928.1"/>
    <property type="molecule type" value="Genomic_DNA"/>
</dbReference>
<evidence type="ECO:0000256" key="3">
    <source>
        <dbReference type="ARBA" id="ARBA00022694"/>
    </source>
</evidence>
<name>A0A542X7W3_9MICO</name>
<feature type="compositionally biased region" description="Basic and acidic residues" evidence="8">
    <location>
        <begin position="341"/>
        <end position="353"/>
    </location>
</feature>
<evidence type="ECO:0000256" key="6">
    <source>
        <dbReference type="ARBA" id="ARBA00048539"/>
    </source>
</evidence>
<dbReference type="Gene3D" id="3.40.50.620">
    <property type="entry name" value="HUPs"/>
    <property type="match status" value="1"/>
</dbReference>
<dbReference type="InterPro" id="IPR012094">
    <property type="entry name" value="tRNA_Ile_lys_synt"/>
</dbReference>
<dbReference type="PANTHER" id="PTHR43033">
    <property type="entry name" value="TRNA(ILE)-LYSIDINE SYNTHASE-RELATED"/>
    <property type="match status" value="1"/>
</dbReference>
<evidence type="ECO:0000256" key="7">
    <source>
        <dbReference type="HAMAP-Rule" id="MF_01161"/>
    </source>
</evidence>
<evidence type="ECO:0000259" key="9">
    <source>
        <dbReference type="Pfam" id="PF01171"/>
    </source>
</evidence>
<proteinExistence type="inferred from homology"/>
<dbReference type="GO" id="GO:0032267">
    <property type="term" value="F:tRNA(Ile)-lysidine synthase activity"/>
    <property type="evidence" value="ECO:0007669"/>
    <property type="project" value="UniProtKB-EC"/>
</dbReference>
<evidence type="ECO:0000256" key="8">
    <source>
        <dbReference type="SAM" id="MobiDB-lite"/>
    </source>
</evidence>
<keyword evidence="5 7" id="KW-0067">ATP-binding</keyword>
<dbReference type="Gene3D" id="1.20.59.20">
    <property type="match status" value="1"/>
</dbReference>
<dbReference type="SUPFAM" id="SSF82829">
    <property type="entry name" value="MesJ substrate recognition domain-like"/>
    <property type="match status" value="1"/>
</dbReference>
<dbReference type="InterPro" id="IPR015262">
    <property type="entry name" value="tRNA_Ile_lys_synt_subst-bd"/>
</dbReference>
<comment type="subcellular location">
    <subcellularLocation>
        <location evidence="7">Cytoplasm</location>
    </subcellularLocation>
</comment>
<accession>A0A542X7W3</accession>
<comment type="domain">
    <text evidence="7">The N-terminal region contains the highly conserved SGGXDS motif, predicted to be a P-loop motif involved in ATP binding.</text>
</comment>
<dbReference type="GO" id="GO:0005524">
    <property type="term" value="F:ATP binding"/>
    <property type="evidence" value="ECO:0007669"/>
    <property type="project" value="UniProtKB-UniRule"/>
</dbReference>
<dbReference type="GO" id="GO:0005737">
    <property type="term" value="C:cytoplasm"/>
    <property type="evidence" value="ECO:0007669"/>
    <property type="project" value="UniProtKB-SubCell"/>
</dbReference>
<evidence type="ECO:0000256" key="4">
    <source>
        <dbReference type="ARBA" id="ARBA00022741"/>
    </source>
</evidence>
<dbReference type="GO" id="GO:0006400">
    <property type="term" value="P:tRNA modification"/>
    <property type="evidence" value="ECO:0007669"/>
    <property type="project" value="UniProtKB-UniRule"/>
</dbReference>
<feature type="region of interest" description="Disordered" evidence="8">
    <location>
        <begin position="341"/>
        <end position="366"/>
    </location>
</feature>
<dbReference type="EC" id="6.3.4.19" evidence="7"/>
<evidence type="ECO:0000256" key="2">
    <source>
        <dbReference type="ARBA" id="ARBA00022598"/>
    </source>
</evidence>
<dbReference type="InterPro" id="IPR012795">
    <property type="entry name" value="tRNA_Ile_lys_synt_N"/>
</dbReference>
<dbReference type="Proteomes" id="UP000318336">
    <property type="component" value="Unassembled WGS sequence"/>
</dbReference>
<feature type="compositionally biased region" description="Low complexity" evidence="8">
    <location>
        <begin position="357"/>
        <end position="366"/>
    </location>
</feature>